<dbReference type="InterPro" id="IPR039076">
    <property type="entry name" value="DivIC"/>
</dbReference>
<feature type="coiled-coil region" evidence="1">
    <location>
        <begin position="60"/>
        <end position="98"/>
    </location>
</feature>
<evidence type="ECO:0000256" key="1">
    <source>
        <dbReference type="SAM" id="Coils"/>
    </source>
</evidence>
<keyword evidence="2" id="KW-0812">Transmembrane</keyword>
<accession>A0ABU4G302</accession>
<protein>
    <submittedName>
        <fullName evidence="3">Septum formation initiator family protein</fullName>
    </submittedName>
</protein>
<gene>
    <name evidence="3" type="ORF">QT716_15075</name>
</gene>
<dbReference type="Proteomes" id="UP001280629">
    <property type="component" value="Unassembled WGS sequence"/>
</dbReference>
<dbReference type="PANTHER" id="PTHR40027:SF1">
    <property type="entry name" value="CELL DIVISION PROTEIN DIVIC"/>
    <property type="match status" value="1"/>
</dbReference>
<reference evidence="3 4" key="1">
    <citation type="submission" date="2023-06" db="EMBL/GenBank/DDBJ databases">
        <title>Sporosarcina sp. nov., isolated from Korean traditional fermented seafood 'Jeotgal'.</title>
        <authorList>
            <person name="Yang A.-I."/>
            <person name="Shin N.-R."/>
        </authorList>
    </citation>
    <scope>NUCLEOTIDE SEQUENCE [LARGE SCALE GENOMIC DNA]</scope>
    <source>
        <strain evidence="3 4">KCTC3840</strain>
    </source>
</reference>
<dbReference type="RefSeq" id="WP_317936996.1">
    <property type="nucleotide sequence ID" value="NZ_JAUBDH010000013.1"/>
</dbReference>
<keyword evidence="2" id="KW-0472">Membrane</keyword>
<keyword evidence="2" id="KW-1133">Transmembrane helix</keyword>
<name>A0ABU4G302_9BACL</name>
<keyword evidence="4" id="KW-1185">Reference proteome</keyword>
<keyword evidence="1" id="KW-0175">Coiled coil</keyword>
<evidence type="ECO:0000313" key="3">
    <source>
        <dbReference type="EMBL" id="MDW0111345.1"/>
    </source>
</evidence>
<comment type="caution">
    <text evidence="3">The sequence shown here is derived from an EMBL/GenBank/DDBJ whole genome shotgun (WGS) entry which is preliminary data.</text>
</comment>
<evidence type="ECO:0000256" key="2">
    <source>
        <dbReference type="SAM" id="Phobius"/>
    </source>
</evidence>
<dbReference type="Pfam" id="PF04977">
    <property type="entry name" value="DivIC"/>
    <property type="match status" value="1"/>
</dbReference>
<dbReference type="EMBL" id="JAUBDH010000013">
    <property type="protein sequence ID" value="MDW0111345.1"/>
    <property type="molecule type" value="Genomic_DNA"/>
</dbReference>
<dbReference type="InterPro" id="IPR007060">
    <property type="entry name" value="FtsL/DivIC"/>
</dbReference>
<proteinExistence type="predicted"/>
<dbReference type="PANTHER" id="PTHR40027">
    <property type="entry name" value="CELL DIVISION PROTEIN DIVIC"/>
    <property type="match status" value="1"/>
</dbReference>
<organism evidence="3 4">
    <name type="scientific">Sporosarcina aquimarina</name>
    <dbReference type="NCBI Taxonomy" id="114975"/>
    <lineage>
        <taxon>Bacteria</taxon>
        <taxon>Bacillati</taxon>
        <taxon>Bacillota</taxon>
        <taxon>Bacilli</taxon>
        <taxon>Bacillales</taxon>
        <taxon>Caryophanaceae</taxon>
        <taxon>Sporosarcina</taxon>
    </lineage>
</organism>
<evidence type="ECO:0000313" key="4">
    <source>
        <dbReference type="Proteomes" id="UP001280629"/>
    </source>
</evidence>
<sequence>MEQKARKSNSSTVASIETEYVRSMQRKEDWRRKQKKRLKVKLLVFAVVIVLTFGGIASYNHQQKEMLALKQQEKQELVEQLSVKASEQEQLKKQLLKLDDEEYIAKLARKEYFVSNKNEIIFSLPEGKKKLNKKDDGKE</sequence>
<feature type="transmembrane region" description="Helical" evidence="2">
    <location>
        <begin position="40"/>
        <end position="59"/>
    </location>
</feature>